<dbReference type="PROSITE" id="PS00552">
    <property type="entry name" value="HTH_MERR_1"/>
    <property type="match status" value="1"/>
</dbReference>
<evidence type="ECO:0000256" key="1">
    <source>
        <dbReference type="ARBA" id="ARBA00023125"/>
    </source>
</evidence>
<dbReference type="InterPro" id="IPR009061">
    <property type="entry name" value="DNA-bd_dom_put_sf"/>
</dbReference>
<dbReference type="InterPro" id="IPR000551">
    <property type="entry name" value="MerR-type_HTH_dom"/>
</dbReference>
<keyword evidence="3" id="KW-0808">Transferase</keyword>
<dbReference type="GO" id="GO:0003700">
    <property type="term" value="F:DNA-binding transcription factor activity"/>
    <property type="evidence" value="ECO:0007669"/>
    <property type="project" value="InterPro"/>
</dbReference>
<dbReference type="CDD" id="cd01106">
    <property type="entry name" value="HTH_TipAL-Mta"/>
    <property type="match status" value="1"/>
</dbReference>
<keyword evidence="3" id="KW-0489">Methyltransferase</keyword>
<sequence length="401" mass="45977">MDSKKKNLYSSGQFAEKAGVSLRTIRYYDKKNILKPSYRTESGARYYSDQDFTRLQQILLWKYLGFSLDEIREMTLAANEKGALLGSLGIQKKLVEERIWEMEDVARSIDNLYRAIEGDRPVEWDQMVELIHKTAMERSLTQQYKSAANISARIRLHHDFSRNKEGWFHWIFRQCGLSDGMKILEVGCGNGALWFENAGSLPEKTELVLSDLSGGMVHDAQRQINNAFASACPAENISFQVIDCQNIPFLENSFDLVIANHVFFYCDDVDQAIRECARVLKPGGKLICSTYSSRHMKEITELVQDFDPEIVLAAEKLDAHFGKENGEALLRESFTSVQWIQYEDSIEIDQSEPLIAYILSCHGNQNRRLLDRFKEFRSYVEKQVQGGFHITKDAGVFLCSK</sequence>
<dbReference type="InterPro" id="IPR029063">
    <property type="entry name" value="SAM-dependent_MTases_sf"/>
</dbReference>
<dbReference type="EMBL" id="VUNB01000003">
    <property type="protein sequence ID" value="MST68941.1"/>
    <property type="molecule type" value="Genomic_DNA"/>
</dbReference>
<accession>A0A6A8M7L5</accession>
<dbReference type="PRINTS" id="PR00040">
    <property type="entry name" value="HTHMERR"/>
</dbReference>
<reference evidence="3" key="1">
    <citation type="submission" date="2019-09" db="EMBL/GenBank/DDBJ databases">
        <title>In-depth cultivation of the pig gut microbiome towards novel bacterial diversity and tailored functional studies.</title>
        <authorList>
            <person name="Wylensek D."/>
            <person name="Hitch T.C.A."/>
            <person name="Clavel T."/>
        </authorList>
    </citation>
    <scope>NUCLEOTIDE SEQUENCE</scope>
    <source>
        <strain evidence="3">RF-744-FAT-WT-3</strain>
    </source>
</reference>
<dbReference type="InterPro" id="IPR047057">
    <property type="entry name" value="MerR_fam"/>
</dbReference>
<proteinExistence type="predicted"/>
<evidence type="ECO:0000313" key="3">
    <source>
        <dbReference type="EMBL" id="MST68941.1"/>
    </source>
</evidence>
<dbReference type="Pfam" id="PF13411">
    <property type="entry name" value="MerR_1"/>
    <property type="match status" value="1"/>
</dbReference>
<dbReference type="RefSeq" id="WP_154572405.1">
    <property type="nucleotide sequence ID" value="NZ_VUNB01000003.1"/>
</dbReference>
<protein>
    <submittedName>
        <fullName evidence="3">Methyltransferase domain-containing protein</fullName>
    </submittedName>
</protein>
<organism evidence="3">
    <name type="scientific">Baileyella intestinalis</name>
    <dbReference type="NCBI Taxonomy" id="2606709"/>
    <lineage>
        <taxon>Bacteria</taxon>
        <taxon>Bacillati</taxon>
        <taxon>Bacillota</taxon>
        <taxon>Clostridia</taxon>
        <taxon>Peptostreptococcales</taxon>
        <taxon>Anaerovoracaceae</taxon>
        <taxon>Baileyella</taxon>
    </lineage>
</organism>
<dbReference type="Gene3D" id="3.40.50.150">
    <property type="entry name" value="Vaccinia Virus protein VP39"/>
    <property type="match status" value="1"/>
</dbReference>
<name>A0A6A8M7L5_9FIRM</name>
<dbReference type="GO" id="GO:0032259">
    <property type="term" value="P:methylation"/>
    <property type="evidence" value="ECO:0007669"/>
    <property type="project" value="UniProtKB-KW"/>
</dbReference>
<comment type="caution">
    <text evidence="3">The sequence shown here is derived from an EMBL/GenBank/DDBJ whole genome shotgun (WGS) entry which is preliminary data.</text>
</comment>
<dbReference type="SUPFAM" id="SSF46955">
    <property type="entry name" value="Putative DNA-binding domain"/>
    <property type="match status" value="1"/>
</dbReference>
<dbReference type="PROSITE" id="PS50937">
    <property type="entry name" value="HTH_MERR_2"/>
    <property type="match status" value="1"/>
</dbReference>
<dbReference type="GO" id="GO:0008757">
    <property type="term" value="F:S-adenosylmethionine-dependent methyltransferase activity"/>
    <property type="evidence" value="ECO:0007669"/>
    <property type="project" value="InterPro"/>
</dbReference>
<keyword evidence="1" id="KW-0238">DNA-binding</keyword>
<dbReference type="SMART" id="SM00422">
    <property type="entry name" value="HTH_MERR"/>
    <property type="match status" value="1"/>
</dbReference>
<dbReference type="GO" id="GO:0003677">
    <property type="term" value="F:DNA binding"/>
    <property type="evidence" value="ECO:0007669"/>
    <property type="project" value="UniProtKB-KW"/>
</dbReference>
<dbReference type="PANTHER" id="PTHR30204">
    <property type="entry name" value="REDOX-CYCLING DRUG-SENSING TRANSCRIPTIONAL ACTIVATOR SOXR"/>
    <property type="match status" value="1"/>
</dbReference>
<gene>
    <name evidence="3" type="ORF">FYJ66_04950</name>
</gene>
<evidence type="ECO:0000259" key="2">
    <source>
        <dbReference type="PROSITE" id="PS50937"/>
    </source>
</evidence>
<dbReference type="InterPro" id="IPR013216">
    <property type="entry name" value="Methyltransf_11"/>
</dbReference>
<dbReference type="PANTHER" id="PTHR30204:SF96">
    <property type="entry name" value="CHROMOSOME-ANCHORING PROTEIN RACA"/>
    <property type="match status" value="1"/>
</dbReference>
<dbReference type="Pfam" id="PF08241">
    <property type="entry name" value="Methyltransf_11"/>
    <property type="match status" value="1"/>
</dbReference>
<dbReference type="AlphaFoldDB" id="A0A6A8M7L5"/>
<dbReference type="SUPFAM" id="SSF53335">
    <property type="entry name" value="S-adenosyl-L-methionine-dependent methyltransferases"/>
    <property type="match status" value="1"/>
</dbReference>
<dbReference type="Gene3D" id="1.10.1660.10">
    <property type="match status" value="1"/>
</dbReference>
<dbReference type="CDD" id="cd02440">
    <property type="entry name" value="AdoMet_MTases"/>
    <property type="match status" value="1"/>
</dbReference>
<feature type="domain" description="HTH merR-type" evidence="2">
    <location>
        <begin position="8"/>
        <end position="77"/>
    </location>
</feature>